<evidence type="ECO:0000256" key="3">
    <source>
        <dbReference type="ARBA" id="ARBA00023274"/>
    </source>
</evidence>
<accession>A0A075ARP2</accession>
<dbReference type="HOGENOM" id="CLU_1846246_0_0_1"/>
<dbReference type="Pfam" id="PF01084">
    <property type="entry name" value="Ribosomal_S18"/>
    <property type="match status" value="1"/>
</dbReference>
<dbReference type="OrthoDB" id="21463at2759"/>
<keyword evidence="7" id="KW-1185">Reference proteome</keyword>
<dbReference type="AlphaFoldDB" id="A0A075ARP2"/>
<evidence type="ECO:0000256" key="4">
    <source>
        <dbReference type="ARBA" id="ARBA00035264"/>
    </source>
</evidence>
<dbReference type="GO" id="GO:0005763">
    <property type="term" value="C:mitochondrial small ribosomal subunit"/>
    <property type="evidence" value="ECO:0007669"/>
    <property type="project" value="TreeGrafter"/>
</dbReference>
<comment type="similarity">
    <text evidence="1">Belongs to the bacterial ribosomal protein bS18 family.</text>
</comment>
<keyword evidence="3" id="KW-0687">Ribonucleoprotein</keyword>
<dbReference type="Proteomes" id="UP000281549">
    <property type="component" value="Unassembled WGS sequence"/>
</dbReference>
<reference evidence="6" key="3">
    <citation type="submission" date="2018-08" db="EMBL/GenBank/DDBJ databases">
        <title>Leveraging single-cell genomics to expand the Fungal Tree of Life.</title>
        <authorList>
            <consortium name="DOE Joint Genome Institute"/>
            <person name="Ahrendt S.R."/>
            <person name="Quandt C.A."/>
            <person name="Ciobanu D."/>
            <person name="Clum A."/>
            <person name="Salamov A."/>
            <person name="Andreopoulos B."/>
            <person name="Cheng J.-F."/>
            <person name="Woyke T."/>
            <person name="Pelin A."/>
            <person name="Henrissat B."/>
            <person name="Reynolds N."/>
            <person name="Benny G.L."/>
            <person name="Smith M.E."/>
            <person name="James T.Y."/>
            <person name="Grigoriev I.V."/>
        </authorList>
    </citation>
    <scope>NUCLEOTIDE SEQUENCE</scope>
    <source>
        <strain evidence="6">CSF55</strain>
    </source>
</reference>
<proteinExistence type="inferred from homology"/>
<gene>
    <name evidence="5" type="ORF">O9G_001094</name>
    <name evidence="6" type="ORF">ROZALSC1DRAFT_27243</name>
</gene>
<dbReference type="SUPFAM" id="SSF46911">
    <property type="entry name" value="Ribosomal protein S18"/>
    <property type="match status" value="1"/>
</dbReference>
<dbReference type="Gene3D" id="4.10.640.10">
    <property type="entry name" value="Ribosomal protein S18"/>
    <property type="match status" value="1"/>
</dbReference>
<dbReference type="EMBL" id="ML004964">
    <property type="protein sequence ID" value="RKP21341.1"/>
    <property type="molecule type" value="Genomic_DNA"/>
</dbReference>
<dbReference type="EMBL" id="KE561300">
    <property type="protein sequence ID" value="EPZ31182.1"/>
    <property type="molecule type" value="Genomic_DNA"/>
</dbReference>
<reference evidence="8" key="2">
    <citation type="journal article" date="2018" name="Nat. Microbiol.">
        <title>Leveraging single-cell genomics to expand the fungal tree of life.</title>
        <authorList>
            <person name="Ahrendt S.R."/>
            <person name="Quandt C.A."/>
            <person name="Ciobanu D."/>
            <person name="Clum A."/>
            <person name="Salamov A."/>
            <person name="Andreopoulos B."/>
            <person name="Cheng J.F."/>
            <person name="Woyke T."/>
            <person name="Pelin A."/>
            <person name="Henrissat B."/>
            <person name="Reynolds N.K."/>
            <person name="Benny G.L."/>
            <person name="Smith M.E."/>
            <person name="James T.Y."/>
            <person name="Grigoriev I.V."/>
        </authorList>
    </citation>
    <scope>NUCLEOTIDE SEQUENCE [LARGE SCALE GENOMIC DNA]</scope>
    <source>
        <strain evidence="8">CSF55</strain>
    </source>
</reference>
<dbReference type="Proteomes" id="UP000030755">
    <property type="component" value="Unassembled WGS sequence"/>
</dbReference>
<evidence type="ECO:0000256" key="1">
    <source>
        <dbReference type="ARBA" id="ARBA00005589"/>
    </source>
</evidence>
<dbReference type="PANTHER" id="PTHR13479">
    <property type="entry name" value="30S RIBOSOMAL PROTEIN S18"/>
    <property type="match status" value="1"/>
</dbReference>
<dbReference type="PANTHER" id="PTHR13479:SF40">
    <property type="entry name" value="SMALL RIBOSOMAL SUBUNIT PROTEIN BS18M"/>
    <property type="match status" value="1"/>
</dbReference>
<name>A0A075ARP2_ROZAC</name>
<dbReference type="InterPro" id="IPR001648">
    <property type="entry name" value="Ribosomal_bS18"/>
</dbReference>
<evidence type="ECO:0000313" key="6">
    <source>
        <dbReference type="EMBL" id="RKP21341.1"/>
    </source>
</evidence>
<dbReference type="GO" id="GO:0003735">
    <property type="term" value="F:structural constituent of ribosome"/>
    <property type="evidence" value="ECO:0007669"/>
    <property type="project" value="InterPro"/>
</dbReference>
<dbReference type="GO" id="GO:0070181">
    <property type="term" value="F:small ribosomal subunit rRNA binding"/>
    <property type="evidence" value="ECO:0007669"/>
    <property type="project" value="TreeGrafter"/>
</dbReference>
<dbReference type="GO" id="GO:0032543">
    <property type="term" value="P:mitochondrial translation"/>
    <property type="evidence" value="ECO:0007669"/>
    <property type="project" value="TreeGrafter"/>
</dbReference>
<dbReference type="InterPro" id="IPR036870">
    <property type="entry name" value="Ribosomal_bS18_sf"/>
</dbReference>
<keyword evidence="2" id="KW-0689">Ribosomal protein</keyword>
<evidence type="ECO:0000313" key="7">
    <source>
        <dbReference type="Proteomes" id="UP000030755"/>
    </source>
</evidence>
<protein>
    <recommendedName>
        <fullName evidence="4">Small ribosomal subunit protein bS18m</fullName>
    </recommendedName>
</protein>
<evidence type="ECO:0000313" key="8">
    <source>
        <dbReference type="Proteomes" id="UP000281549"/>
    </source>
</evidence>
<reference evidence="5 7" key="1">
    <citation type="journal article" date="2013" name="Curr. Biol.">
        <title>Shared signatures of parasitism and phylogenomics unite Cryptomycota and microsporidia.</title>
        <authorList>
            <person name="James T.Y."/>
            <person name="Pelin A."/>
            <person name="Bonen L."/>
            <person name="Ahrendt S."/>
            <person name="Sain D."/>
            <person name="Corradi N."/>
            <person name="Stajich J.E."/>
        </authorList>
    </citation>
    <scope>NUCLEOTIDE SEQUENCE [LARGE SCALE GENOMIC DNA]</scope>
    <source>
        <strain evidence="5 7">CSF55</strain>
        <strain evidence="5 7">CSF55</strain>
    </source>
</reference>
<evidence type="ECO:0000256" key="2">
    <source>
        <dbReference type="ARBA" id="ARBA00022980"/>
    </source>
</evidence>
<sequence length="139" mass="16412">MANSLEKQIFEMNRIQFGMSQNSKTSYEPHELAAFSRKTIPNVRQPPIKVKKLDLFKMFHVPLRLQYKSSYRNLELCNRFVDSLGRIQGRHITGLEHYQHRAAERAVKLARHFGVMPYTYKKEFTMESVLKSSHEKPNE</sequence>
<organism evidence="5 7">
    <name type="scientific">Rozella allomycis (strain CSF55)</name>
    <dbReference type="NCBI Taxonomy" id="988480"/>
    <lineage>
        <taxon>Eukaryota</taxon>
        <taxon>Fungi</taxon>
        <taxon>Fungi incertae sedis</taxon>
        <taxon>Cryptomycota</taxon>
        <taxon>Cryptomycota incertae sedis</taxon>
        <taxon>Rozella</taxon>
    </lineage>
</organism>
<evidence type="ECO:0000313" key="5">
    <source>
        <dbReference type="EMBL" id="EPZ31182.1"/>
    </source>
</evidence>